<keyword evidence="3" id="KW-1185">Reference proteome</keyword>
<keyword evidence="1" id="KW-0732">Signal</keyword>
<evidence type="ECO:0000256" key="1">
    <source>
        <dbReference type="SAM" id="SignalP"/>
    </source>
</evidence>
<dbReference type="PROSITE" id="PS51257">
    <property type="entry name" value="PROKAR_LIPOPROTEIN"/>
    <property type="match status" value="1"/>
</dbReference>
<evidence type="ECO:0000313" key="2">
    <source>
        <dbReference type="EMBL" id="MFK2919012.1"/>
    </source>
</evidence>
<dbReference type="RefSeq" id="WP_379983362.1">
    <property type="nucleotide sequence ID" value="NZ_JADIKD010000012.1"/>
</dbReference>
<sequence>MRYGTAWMMLALCALVMSGCTAAVKSHRVGFNTYASSGLVYHLPLKLLKLQVTVEGTKQTPDVLLSEAYGDPSSTYVLEVSRSQFGDNALDIGISEKGLLSTADAQTTSRADDVLKNVASLAASSALMAEHIKGIPKNQTGVPSGKCIGDGIYSVLIDVRSPGAALCEIEFQIIPLGPDATLNRDDANNPVGNQDKHAADICTAPDARPNDCRQVNGIYYRQFAPFQIIATRGNDDDNPSGFLVMAPDPRQVNMLPVPSSLFADNHTYIKLVDGMPIEYKPTVNSEVVGVLKIPADVIGAYFGAIGNLFKAFGDSKSAQASALGDVAALKLKQYKTDLCLKAIASRDDKSVSTACTSP</sequence>
<accession>A0ABW8KAR5</accession>
<dbReference type="EMBL" id="JADIKD010000012">
    <property type="protein sequence ID" value="MFK2919012.1"/>
    <property type="molecule type" value="Genomic_DNA"/>
</dbReference>
<protein>
    <recommendedName>
        <fullName evidence="4">Lipoprotein</fullName>
    </recommendedName>
</protein>
<gene>
    <name evidence="2" type="ORF">ISS97_17205</name>
</gene>
<feature type="signal peptide" evidence="1">
    <location>
        <begin position="1"/>
        <end position="22"/>
    </location>
</feature>
<dbReference type="Proteomes" id="UP001620408">
    <property type="component" value="Unassembled WGS sequence"/>
</dbReference>
<reference evidence="2 3" key="1">
    <citation type="submission" date="2020-10" db="EMBL/GenBank/DDBJ databases">
        <title>Phylogeny of dyella-like bacteria.</title>
        <authorList>
            <person name="Fu J."/>
        </authorList>
    </citation>
    <scope>NUCLEOTIDE SEQUENCE [LARGE SCALE GENOMIC DNA]</scope>
    <source>
        <strain evidence="2 3">BB4</strain>
    </source>
</reference>
<proteinExistence type="predicted"/>
<feature type="chain" id="PRO_5046088621" description="Lipoprotein" evidence="1">
    <location>
        <begin position="23"/>
        <end position="358"/>
    </location>
</feature>
<name>A0ABW8KAR5_9GAMM</name>
<evidence type="ECO:0000313" key="3">
    <source>
        <dbReference type="Proteomes" id="UP001620408"/>
    </source>
</evidence>
<comment type="caution">
    <text evidence="2">The sequence shown here is derived from an EMBL/GenBank/DDBJ whole genome shotgun (WGS) entry which is preliminary data.</text>
</comment>
<organism evidence="2 3">
    <name type="scientific">Dyella koreensis</name>
    <dbReference type="NCBI Taxonomy" id="311235"/>
    <lineage>
        <taxon>Bacteria</taxon>
        <taxon>Pseudomonadati</taxon>
        <taxon>Pseudomonadota</taxon>
        <taxon>Gammaproteobacteria</taxon>
        <taxon>Lysobacterales</taxon>
        <taxon>Rhodanobacteraceae</taxon>
        <taxon>Dyella</taxon>
    </lineage>
</organism>
<evidence type="ECO:0008006" key="4">
    <source>
        <dbReference type="Google" id="ProtNLM"/>
    </source>
</evidence>